<protein>
    <submittedName>
        <fullName evidence="4">Glycosyltransferase</fullName>
    </submittedName>
</protein>
<dbReference type="AlphaFoldDB" id="A0A9D2LSI7"/>
<feature type="domain" description="Glycosyltransferase 2-like" evidence="3">
    <location>
        <begin position="24"/>
        <end position="85"/>
    </location>
</feature>
<feature type="non-terminal residue" evidence="4">
    <location>
        <position position="85"/>
    </location>
</feature>
<dbReference type="Proteomes" id="UP000823842">
    <property type="component" value="Unassembled WGS sequence"/>
</dbReference>
<keyword evidence="1" id="KW-0328">Glycosyltransferase</keyword>
<dbReference type="InterPro" id="IPR029044">
    <property type="entry name" value="Nucleotide-diphossugar_trans"/>
</dbReference>
<reference evidence="4" key="1">
    <citation type="journal article" date="2021" name="PeerJ">
        <title>Extensive microbial diversity within the chicken gut microbiome revealed by metagenomics and culture.</title>
        <authorList>
            <person name="Gilroy R."/>
            <person name="Ravi A."/>
            <person name="Getino M."/>
            <person name="Pursley I."/>
            <person name="Horton D.L."/>
            <person name="Alikhan N.F."/>
            <person name="Baker D."/>
            <person name="Gharbi K."/>
            <person name="Hall N."/>
            <person name="Watson M."/>
            <person name="Adriaenssens E.M."/>
            <person name="Foster-Nyarko E."/>
            <person name="Jarju S."/>
            <person name="Secka A."/>
            <person name="Antonio M."/>
            <person name="Oren A."/>
            <person name="Chaudhuri R.R."/>
            <person name="La Ragione R."/>
            <person name="Hildebrand F."/>
            <person name="Pallen M.J."/>
        </authorList>
    </citation>
    <scope>NUCLEOTIDE SEQUENCE</scope>
    <source>
        <strain evidence="4">ChiSjej1B19-5720</strain>
    </source>
</reference>
<comment type="caution">
    <text evidence="4">The sequence shown here is derived from an EMBL/GenBank/DDBJ whole genome shotgun (WGS) entry which is preliminary data.</text>
</comment>
<dbReference type="Pfam" id="PF00535">
    <property type="entry name" value="Glycos_transf_2"/>
    <property type="match status" value="1"/>
</dbReference>
<evidence type="ECO:0000313" key="5">
    <source>
        <dbReference type="Proteomes" id="UP000823842"/>
    </source>
</evidence>
<reference evidence="4" key="2">
    <citation type="submission" date="2021-04" db="EMBL/GenBank/DDBJ databases">
        <authorList>
            <person name="Gilroy R."/>
        </authorList>
    </citation>
    <scope>NUCLEOTIDE SEQUENCE</scope>
    <source>
        <strain evidence="4">ChiSjej1B19-5720</strain>
    </source>
</reference>
<dbReference type="Gene3D" id="3.90.550.10">
    <property type="entry name" value="Spore Coat Polysaccharide Biosynthesis Protein SpsA, Chain A"/>
    <property type="match status" value="1"/>
</dbReference>
<proteinExistence type="predicted"/>
<evidence type="ECO:0000256" key="1">
    <source>
        <dbReference type="ARBA" id="ARBA00022676"/>
    </source>
</evidence>
<dbReference type="InterPro" id="IPR001173">
    <property type="entry name" value="Glyco_trans_2-like"/>
</dbReference>
<evidence type="ECO:0000256" key="2">
    <source>
        <dbReference type="ARBA" id="ARBA00022679"/>
    </source>
</evidence>
<dbReference type="PANTHER" id="PTHR22916:SF51">
    <property type="entry name" value="GLYCOSYLTRANSFERASE EPSH-RELATED"/>
    <property type="match status" value="1"/>
</dbReference>
<dbReference type="GO" id="GO:0016757">
    <property type="term" value="F:glycosyltransferase activity"/>
    <property type="evidence" value="ECO:0007669"/>
    <property type="project" value="UniProtKB-KW"/>
</dbReference>
<organism evidence="4 5">
    <name type="scientific">Candidatus Blautia faecavium</name>
    <dbReference type="NCBI Taxonomy" id="2838487"/>
    <lineage>
        <taxon>Bacteria</taxon>
        <taxon>Bacillati</taxon>
        <taxon>Bacillota</taxon>
        <taxon>Clostridia</taxon>
        <taxon>Lachnospirales</taxon>
        <taxon>Lachnospiraceae</taxon>
        <taxon>Blautia</taxon>
    </lineage>
</organism>
<evidence type="ECO:0000313" key="4">
    <source>
        <dbReference type="EMBL" id="HJB28343.1"/>
    </source>
</evidence>
<gene>
    <name evidence="4" type="ORF">IAA06_06070</name>
</gene>
<dbReference type="EMBL" id="DWYZ01000114">
    <property type="protein sequence ID" value="HJB28343.1"/>
    <property type="molecule type" value="Genomic_DNA"/>
</dbReference>
<name>A0A9D2LSI7_9FIRM</name>
<accession>A0A9D2LSI7</accession>
<dbReference type="CDD" id="cd00761">
    <property type="entry name" value="Glyco_tranf_GTA_type"/>
    <property type="match status" value="1"/>
</dbReference>
<keyword evidence="2" id="KW-0808">Transferase</keyword>
<evidence type="ECO:0000259" key="3">
    <source>
        <dbReference type="Pfam" id="PF00535"/>
    </source>
</evidence>
<sequence>MNDKIRPNGQSSASLTAADRIKVSVIIPVYQVENYLERAIDSVLASTLKELEIILVDDGSPDDSGRICDSYKKAYPAQIKVLHKE</sequence>
<dbReference type="SUPFAM" id="SSF53448">
    <property type="entry name" value="Nucleotide-diphospho-sugar transferases"/>
    <property type="match status" value="1"/>
</dbReference>
<dbReference type="PANTHER" id="PTHR22916">
    <property type="entry name" value="GLYCOSYLTRANSFERASE"/>
    <property type="match status" value="1"/>
</dbReference>